<name>A0A329U063_9FIRM</name>
<dbReference type="RefSeq" id="WP_112091958.1">
    <property type="nucleotide sequence ID" value="NZ_PRLD01000025.1"/>
</dbReference>
<dbReference type="Proteomes" id="UP000251281">
    <property type="component" value="Unassembled WGS sequence"/>
</dbReference>
<sequence>MDDEKELASRRADQVMFGFEFQVNAAIILMLRNIKSLDTIRIEGNYEDIELQLTDGEKILAQAKGVQLGSSNFHNVRANLKKALKTLSEGGNKATNVKQLIFITNSFNPFNDEASKGIFSGPPSYRTYDSLPDSSKKIIDDYLAKIEHPLDTEKLLIQTLPFETDDEDERYKYVLKAVEEFAEDLHLSSLSMGKKLMQAWQNDLQRNGSKKNAAIRVSKKEIIGPILVIITDIDQTSEKFIDHLDSDIYDEVISQYKGLITDCCEKYEFFKDILREYISYKNGAEHKSRMETAFGFVDSYWEKYTYMFDDTGIDEEVQEILIKTILYNVITKRNKIDSVKSGVNL</sequence>
<reference evidence="1 2" key="1">
    <citation type="submission" date="2018-02" db="EMBL/GenBank/DDBJ databases">
        <title>Complete genome sequencing of Faecalibacterium prausnitzii strains isolated from the human gut.</title>
        <authorList>
            <person name="Fitzgerald B.C."/>
            <person name="Shkoporov A.N."/>
            <person name="Ross P.R."/>
            <person name="Hill C."/>
        </authorList>
    </citation>
    <scope>NUCLEOTIDE SEQUENCE [LARGE SCALE GENOMIC DNA]</scope>
    <source>
        <strain evidence="1 2">APC923/51-1</strain>
    </source>
</reference>
<protein>
    <recommendedName>
        <fullName evidence="3">CD-NTase associated protein 4-like DNA endonuclease domain-containing protein</fullName>
    </recommendedName>
</protein>
<evidence type="ECO:0000313" key="1">
    <source>
        <dbReference type="EMBL" id="RAW54356.1"/>
    </source>
</evidence>
<gene>
    <name evidence="1" type="ORF">C4N24_14270</name>
</gene>
<proteinExistence type="predicted"/>
<accession>A0A329U063</accession>
<organism evidence="1 2">
    <name type="scientific">Faecalibacterium prausnitzii</name>
    <dbReference type="NCBI Taxonomy" id="853"/>
    <lineage>
        <taxon>Bacteria</taxon>
        <taxon>Bacillati</taxon>
        <taxon>Bacillota</taxon>
        <taxon>Clostridia</taxon>
        <taxon>Eubacteriales</taxon>
        <taxon>Oscillospiraceae</taxon>
        <taxon>Faecalibacterium</taxon>
    </lineage>
</organism>
<evidence type="ECO:0008006" key="3">
    <source>
        <dbReference type="Google" id="ProtNLM"/>
    </source>
</evidence>
<dbReference type="AlphaFoldDB" id="A0A329U063"/>
<evidence type="ECO:0000313" key="2">
    <source>
        <dbReference type="Proteomes" id="UP000251281"/>
    </source>
</evidence>
<comment type="caution">
    <text evidence="1">The sequence shown here is derived from an EMBL/GenBank/DDBJ whole genome shotgun (WGS) entry which is preliminary data.</text>
</comment>
<dbReference type="EMBL" id="PRLD01000025">
    <property type="protein sequence ID" value="RAW54356.1"/>
    <property type="molecule type" value="Genomic_DNA"/>
</dbReference>